<sequence length="30" mass="3379">MWLYLSLELCPSDAGSTPWEPLAAHECQTE</sequence>
<dbReference type="Proteomes" id="UP000054630">
    <property type="component" value="Unassembled WGS sequence"/>
</dbReference>
<dbReference type="AlphaFoldDB" id="A0A0V0RDJ9"/>
<reference evidence="1 2" key="1">
    <citation type="submission" date="2015-01" db="EMBL/GenBank/DDBJ databases">
        <title>Evolution of Trichinella species and genotypes.</title>
        <authorList>
            <person name="Korhonen P.K."/>
            <person name="Edoardo P."/>
            <person name="Giuseppe L.R."/>
            <person name="Gasser R.B."/>
        </authorList>
    </citation>
    <scope>NUCLEOTIDE SEQUENCE [LARGE SCALE GENOMIC DNA]</scope>
    <source>
        <strain evidence="1">ISS37</strain>
    </source>
</reference>
<protein>
    <submittedName>
        <fullName evidence="1">Uncharacterized protein</fullName>
    </submittedName>
</protein>
<comment type="caution">
    <text evidence="1">The sequence shown here is derived from an EMBL/GenBank/DDBJ whole genome shotgun (WGS) entry which is preliminary data.</text>
</comment>
<gene>
    <name evidence="1" type="ORF">T07_14974</name>
</gene>
<dbReference type="EMBL" id="JYDL01000509">
    <property type="protein sequence ID" value="KRX12325.1"/>
    <property type="molecule type" value="Genomic_DNA"/>
</dbReference>
<dbReference type="OrthoDB" id="10507156at2759"/>
<name>A0A0V0RDJ9_9BILA</name>
<proteinExistence type="predicted"/>
<evidence type="ECO:0000313" key="2">
    <source>
        <dbReference type="Proteomes" id="UP000054630"/>
    </source>
</evidence>
<evidence type="ECO:0000313" key="1">
    <source>
        <dbReference type="EMBL" id="KRX12325.1"/>
    </source>
</evidence>
<organism evidence="1 2">
    <name type="scientific">Trichinella nelsoni</name>
    <dbReference type="NCBI Taxonomy" id="6336"/>
    <lineage>
        <taxon>Eukaryota</taxon>
        <taxon>Metazoa</taxon>
        <taxon>Ecdysozoa</taxon>
        <taxon>Nematoda</taxon>
        <taxon>Enoplea</taxon>
        <taxon>Dorylaimia</taxon>
        <taxon>Trichinellida</taxon>
        <taxon>Trichinellidae</taxon>
        <taxon>Trichinella</taxon>
    </lineage>
</organism>
<keyword evidence="2" id="KW-1185">Reference proteome</keyword>
<accession>A0A0V0RDJ9</accession>